<evidence type="ECO:0000256" key="5">
    <source>
        <dbReference type="NCBIfam" id="TIGR00205"/>
    </source>
</evidence>
<comment type="similarity">
    <text evidence="2 4">Belongs to the FliE family.</text>
</comment>
<dbReference type="RefSeq" id="WP_093368815.1">
    <property type="nucleotide sequence ID" value="NZ_FOQA01000001.1"/>
</dbReference>
<sequence length="96" mass="10803">MQINNHYTSVNGGLGLFKNEEGKGNSFRDELSNAINIVNQLQLDSDQYTEKLVTGEIENVHEVMIASQKADIAIQMMTAVRGKLVDAYQEIMRMQI</sequence>
<dbReference type="GO" id="GO:0003774">
    <property type="term" value="F:cytoskeletal motor activity"/>
    <property type="evidence" value="ECO:0007669"/>
    <property type="project" value="InterPro"/>
</dbReference>
<reference evidence="7" key="1">
    <citation type="submission" date="2016-10" db="EMBL/GenBank/DDBJ databases">
        <authorList>
            <person name="Varghese N."/>
            <person name="Submissions S."/>
        </authorList>
    </citation>
    <scope>NUCLEOTIDE SEQUENCE [LARGE SCALE GENOMIC DNA]</scope>
    <source>
        <strain evidence="7">Z-7934</strain>
    </source>
</reference>
<keyword evidence="6" id="KW-0966">Cell projection</keyword>
<evidence type="ECO:0000256" key="1">
    <source>
        <dbReference type="ARBA" id="ARBA00004117"/>
    </source>
</evidence>
<accession>A0A1I3AK85</accession>
<dbReference type="AlphaFoldDB" id="A0A1I3AK85"/>
<dbReference type="PANTHER" id="PTHR34653:SF1">
    <property type="entry name" value="FLAGELLAR HOOK-BASAL BODY COMPLEX PROTEIN FLIE"/>
    <property type="match status" value="1"/>
</dbReference>
<evidence type="ECO:0000313" key="7">
    <source>
        <dbReference type="Proteomes" id="UP000199287"/>
    </source>
</evidence>
<dbReference type="OrthoDB" id="9812413at2"/>
<name>A0A1I3AK85_9FIRM</name>
<gene>
    <name evidence="4" type="primary">fliE</name>
    <name evidence="6" type="ORF">SAMN05192551_101265</name>
</gene>
<dbReference type="GO" id="GO:0071973">
    <property type="term" value="P:bacterial-type flagellum-dependent cell motility"/>
    <property type="evidence" value="ECO:0007669"/>
    <property type="project" value="InterPro"/>
</dbReference>
<evidence type="ECO:0000313" key="6">
    <source>
        <dbReference type="EMBL" id="SFH50420.1"/>
    </source>
</evidence>
<evidence type="ECO:0000256" key="2">
    <source>
        <dbReference type="ARBA" id="ARBA00009272"/>
    </source>
</evidence>
<dbReference type="EMBL" id="FOQA01000001">
    <property type="protein sequence ID" value="SFH50420.1"/>
    <property type="molecule type" value="Genomic_DNA"/>
</dbReference>
<evidence type="ECO:0000256" key="4">
    <source>
        <dbReference type="HAMAP-Rule" id="MF_00724"/>
    </source>
</evidence>
<dbReference type="Proteomes" id="UP000199287">
    <property type="component" value="Unassembled WGS sequence"/>
</dbReference>
<keyword evidence="3 4" id="KW-0975">Bacterial flagellum</keyword>
<keyword evidence="6" id="KW-0282">Flagellum</keyword>
<organism evidence="6 7">
    <name type="scientific">Tindallia magadiensis</name>
    <dbReference type="NCBI Taxonomy" id="69895"/>
    <lineage>
        <taxon>Bacteria</taxon>
        <taxon>Bacillati</taxon>
        <taxon>Bacillota</taxon>
        <taxon>Clostridia</taxon>
        <taxon>Peptostreptococcales</taxon>
        <taxon>Tindalliaceae</taxon>
        <taxon>Tindallia</taxon>
    </lineage>
</organism>
<dbReference type="PANTHER" id="PTHR34653">
    <property type="match status" value="1"/>
</dbReference>
<dbReference type="HAMAP" id="MF_00724">
    <property type="entry name" value="FliE"/>
    <property type="match status" value="1"/>
</dbReference>
<evidence type="ECO:0000256" key="3">
    <source>
        <dbReference type="ARBA" id="ARBA00023143"/>
    </source>
</evidence>
<keyword evidence="6" id="KW-0969">Cilium</keyword>
<proteinExistence type="inferred from homology"/>
<protein>
    <recommendedName>
        <fullName evidence="4 5">Flagellar hook-basal body complex protein FliE</fullName>
    </recommendedName>
</protein>
<dbReference type="GO" id="GO:0009425">
    <property type="term" value="C:bacterial-type flagellum basal body"/>
    <property type="evidence" value="ECO:0007669"/>
    <property type="project" value="UniProtKB-SubCell"/>
</dbReference>
<dbReference type="Pfam" id="PF02049">
    <property type="entry name" value="FliE"/>
    <property type="match status" value="1"/>
</dbReference>
<dbReference type="NCBIfam" id="TIGR00205">
    <property type="entry name" value="fliE"/>
    <property type="match status" value="1"/>
</dbReference>
<keyword evidence="7" id="KW-1185">Reference proteome</keyword>
<dbReference type="PRINTS" id="PR01006">
    <property type="entry name" value="FLGHOOKFLIE"/>
</dbReference>
<dbReference type="GO" id="GO:0005198">
    <property type="term" value="F:structural molecule activity"/>
    <property type="evidence" value="ECO:0007669"/>
    <property type="project" value="UniProtKB-UniRule"/>
</dbReference>
<dbReference type="STRING" id="69895.SAMN05192551_101265"/>
<dbReference type="InterPro" id="IPR001624">
    <property type="entry name" value="FliE"/>
</dbReference>
<comment type="subcellular location">
    <subcellularLocation>
        <location evidence="1 4">Bacterial flagellum basal body</location>
    </subcellularLocation>
</comment>